<evidence type="ECO:0000313" key="10">
    <source>
        <dbReference type="Proteomes" id="UP000006727"/>
    </source>
</evidence>
<evidence type="ECO:0000256" key="5">
    <source>
        <dbReference type="RuleBase" id="RU367072"/>
    </source>
</evidence>
<keyword evidence="3" id="KW-0677">Repeat</keyword>
<dbReference type="Proteomes" id="UP000006727">
    <property type="component" value="Chromosome 9"/>
</dbReference>
<dbReference type="InterPro" id="IPR011989">
    <property type="entry name" value="ARM-like"/>
</dbReference>
<dbReference type="STRING" id="3218.A0A2K1K230"/>
<comment type="subcellular location">
    <subcellularLocation>
        <location evidence="1 5">Nucleus</location>
    </subcellularLocation>
</comment>
<gene>
    <name evidence="9" type="primary">LOC112287063</name>
    <name evidence="8" type="ORF">PHYPA_012304</name>
</gene>
<dbReference type="InterPro" id="IPR029240">
    <property type="entry name" value="MMS19_N"/>
</dbReference>
<dbReference type="Pfam" id="PF14500">
    <property type="entry name" value="MMS19_N"/>
    <property type="match status" value="1"/>
</dbReference>
<dbReference type="Gene3D" id="1.25.10.10">
    <property type="entry name" value="Leucine-rich Repeat Variant"/>
    <property type="match status" value="1"/>
</dbReference>
<evidence type="ECO:0000313" key="9">
    <source>
        <dbReference type="EnsemblPlants" id="Pp3c9_4950V3.1"/>
    </source>
</evidence>
<reference evidence="8 10" key="1">
    <citation type="journal article" date="2008" name="Science">
        <title>The Physcomitrella genome reveals evolutionary insights into the conquest of land by plants.</title>
        <authorList>
            <person name="Rensing S."/>
            <person name="Lang D."/>
            <person name="Zimmer A."/>
            <person name="Terry A."/>
            <person name="Salamov A."/>
            <person name="Shapiro H."/>
            <person name="Nishiyama T."/>
            <person name="Perroud P.-F."/>
            <person name="Lindquist E."/>
            <person name="Kamisugi Y."/>
            <person name="Tanahashi T."/>
            <person name="Sakakibara K."/>
            <person name="Fujita T."/>
            <person name="Oishi K."/>
            <person name="Shin-I T."/>
            <person name="Kuroki Y."/>
            <person name="Toyoda A."/>
            <person name="Suzuki Y."/>
            <person name="Hashimoto A."/>
            <person name="Yamaguchi K."/>
            <person name="Sugano A."/>
            <person name="Kohara Y."/>
            <person name="Fujiyama A."/>
            <person name="Anterola A."/>
            <person name="Aoki S."/>
            <person name="Ashton N."/>
            <person name="Barbazuk W.B."/>
            <person name="Barker E."/>
            <person name="Bennetzen J."/>
            <person name="Bezanilla M."/>
            <person name="Blankenship R."/>
            <person name="Cho S.H."/>
            <person name="Dutcher S."/>
            <person name="Estelle M."/>
            <person name="Fawcett J.A."/>
            <person name="Gundlach H."/>
            <person name="Hanada K."/>
            <person name="Heyl A."/>
            <person name="Hicks K.A."/>
            <person name="Hugh J."/>
            <person name="Lohr M."/>
            <person name="Mayer K."/>
            <person name="Melkozernov A."/>
            <person name="Murata T."/>
            <person name="Nelson D."/>
            <person name="Pils B."/>
            <person name="Prigge M."/>
            <person name="Reiss B."/>
            <person name="Renner T."/>
            <person name="Rombauts S."/>
            <person name="Rushton P."/>
            <person name="Sanderfoot A."/>
            <person name="Schween G."/>
            <person name="Shiu S.-H."/>
            <person name="Stueber K."/>
            <person name="Theodoulou F.L."/>
            <person name="Tu H."/>
            <person name="Van de Peer Y."/>
            <person name="Verrier P.J."/>
            <person name="Waters E."/>
            <person name="Wood A."/>
            <person name="Yang L."/>
            <person name="Cove D."/>
            <person name="Cuming A."/>
            <person name="Hasebe M."/>
            <person name="Lucas S."/>
            <person name="Mishler D.B."/>
            <person name="Reski R."/>
            <person name="Grigoriev I."/>
            <person name="Quatrano R.S."/>
            <person name="Boore J.L."/>
        </authorList>
    </citation>
    <scope>NUCLEOTIDE SEQUENCE [LARGE SCALE GENOMIC DNA]</scope>
    <source>
        <strain evidence="9 10">cv. Gransden 2004</strain>
    </source>
</reference>
<dbReference type="GO" id="GO:0006281">
    <property type="term" value="P:DNA repair"/>
    <property type="evidence" value="ECO:0007669"/>
    <property type="project" value="UniProtKB-UniRule"/>
</dbReference>
<comment type="function">
    <text evidence="5">Key component of the cytosolic iron-sulfur protein assembly (CIA) complex, a multiprotein complex that mediates the incorporation of iron-sulfur cluster into apoproteins specifically involved in DNA metabolism and genomic integrity. In the CIA complex, MMS19 acts as an adapter between early-acting CIA components and a subset of cellular target iron-sulfur proteins.</text>
</comment>
<reference evidence="9" key="3">
    <citation type="submission" date="2020-12" db="UniProtKB">
        <authorList>
            <consortium name="EnsemblPlants"/>
        </authorList>
    </citation>
    <scope>IDENTIFICATION</scope>
</reference>
<reference evidence="8 10" key="2">
    <citation type="journal article" date="2018" name="Plant J.">
        <title>The Physcomitrella patens chromosome-scale assembly reveals moss genome structure and evolution.</title>
        <authorList>
            <person name="Lang D."/>
            <person name="Ullrich K.K."/>
            <person name="Murat F."/>
            <person name="Fuchs J."/>
            <person name="Jenkins J."/>
            <person name="Haas F.B."/>
            <person name="Piednoel M."/>
            <person name="Gundlach H."/>
            <person name="Van Bel M."/>
            <person name="Meyberg R."/>
            <person name="Vives C."/>
            <person name="Morata J."/>
            <person name="Symeonidi A."/>
            <person name="Hiss M."/>
            <person name="Muchero W."/>
            <person name="Kamisugi Y."/>
            <person name="Saleh O."/>
            <person name="Blanc G."/>
            <person name="Decker E.L."/>
            <person name="van Gessel N."/>
            <person name="Grimwood J."/>
            <person name="Hayes R.D."/>
            <person name="Graham S.W."/>
            <person name="Gunter L.E."/>
            <person name="McDaniel S.F."/>
            <person name="Hoernstein S.N.W."/>
            <person name="Larsson A."/>
            <person name="Li F.W."/>
            <person name="Perroud P.F."/>
            <person name="Phillips J."/>
            <person name="Ranjan P."/>
            <person name="Rokshar D.S."/>
            <person name="Rothfels C.J."/>
            <person name="Schneider L."/>
            <person name="Shu S."/>
            <person name="Stevenson D.W."/>
            <person name="Thummler F."/>
            <person name="Tillich M."/>
            <person name="Villarreal Aguilar J.C."/>
            <person name="Widiez T."/>
            <person name="Wong G.K."/>
            <person name="Wymore A."/>
            <person name="Zhang Y."/>
            <person name="Zimmer A.D."/>
            <person name="Quatrano R.S."/>
            <person name="Mayer K.F.X."/>
            <person name="Goodstein D."/>
            <person name="Casacuberta J.M."/>
            <person name="Vandepoele K."/>
            <person name="Reski R."/>
            <person name="Cuming A.C."/>
            <person name="Tuskan G.A."/>
            <person name="Maumus F."/>
            <person name="Salse J."/>
            <person name="Schmutz J."/>
            <person name="Rensing S.A."/>
        </authorList>
    </citation>
    <scope>NUCLEOTIDE SEQUENCE [LARGE SCALE GENOMIC DNA]</scope>
    <source>
        <strain evidence="9 10">cv. Gransden 2004</strain>
    </source>
</reference>
<sequence length="1134" mass="123274">MMAQPSTLESLIESFVTTEKSPAEQARAQASSAKAISKRILHGELTIQSLVLTLGAYLTTTDNIVRHRGTLLLSDILADLSGKRLEDTAIKSLTNFYSARLGDWHCLQGAVLGSLSLLRRRSNAGTVEVEDAREVAKSALTNLHVQALARKDRMLCLELFECLLEKHAGAVTPLKDDLVFGVVAAVEEEKDPRCLLLAFRITRLLAKLYPDPEGPVASCAEELFDVVSRYFPISFNPRPDSPDDITREDLANSLKATFACTPIFAPYCIPLLLEKLSSSLRRAKLDALNYLGHCGLAYGAKALKEYTVAVWDALKAELLPPSMPSEEPQDVEIVKEALSCLRSWVLASQIENDSSLLSMRDSGIMKAGDFLQLILQDGLVEDLVTCLKNDTVSRGHTQSLMKDRAIQQAEGAGHILAESAQASPSSCFVVCRQVLNRLMTATGLSIVSNATPEIVAAAASEAQAGTNPNLDNFKSVIGLGVVLQIVIAARNLAEKCFQERGQSLAMTPKEWLDPLQEQAENLLTAFHKAITDELSRDSAVLGVSGLQALASFPASLSPVSSDQLRRILLIFKDLLIGDINQELLDIVLIALENINNVEERSGAVDEGNVGVLTVVVPDLLGAVREAKSGTEVGKPLRVLAKICGSRSGARPLVIKNLTESIHLGISRANVREDVDDVSTKLVGVLRCISEDILPWCDDLSANQSVMTELTTEIWAVVSTQAFRCNQSVLEWSSKVMRVAVVKFDASAQSRILQHGAQLLFDTTRHHEEEMDWTIALVASVIVSVRATAVVPNKQSLLTMMMRAAQSDKAFLITETAAQAVASMLNKWAVSTDEDGGFTLEKAVHMVLDEDFLSQIVPKSRLESSAEIDKGKDFPCKSVRQKVSGVRAAAWIGKGLAMRGHSGVSVVASVLLKLLLSGTSEEGEESSLATAAAEGLGIILKESDVCLNKTHHAVVRPLFKQRFFSSMLLPLLEAVRSSSETQTKLWLYRGIGHLISGTPHVALLADGAKVFPVILGTLSFLCSDRSDSDILLSTLLALSSFLVDENQGRPVVGEHVSSIVKRLLILIQYQHSVIVRETALQCLGAVVGLPYNRVYPLRREVLKALSAALDDKKRVVRKEAVRCRQAWTMISTKKT</sequence>
<evidence type="ECO:0000256" key="3">
    <source>
        <dbReference type="ARBA" id="ARBA00022737"/>
    </source>
</evidence>
<dbReference type="AlphaFoldDB" id="A0A2K1K230"/>
<dbReference type="InterPro" id="IPR016024">
    <property type="entry name" value="ARM-type_fold"/>
</dbReference>
<evidence type="ECO:0000256" key="1">
    <source>
        <dbReference type="ARBA" id="ARBA00004123"/>
    </source>
</evidence>
<keyword evidence="10" id="KW-1185">Reference proteome</keyword>
<dbReference type="GO" id="GO:0016226">
    <property type="term" value="P:iron-sulfur cluster assembly"/>
    <property type="evidence" value="ECO:0007669"/>
    <property type="project" value="UniProtKB-UniRule"/>
</dbReference>
<dbReference type="KEGG" id="ppp:112287063"/>
<keyword evidence="4 5" id="KW-0539">Nucleus</keyword>
<evidence type="ECO:0000256" key="4">
    <source>
        <dbReference type="ARBA" id="ARBA00023242"/>
    </source>
</evidence>
<dbReference type="Pfam" id="PF12460">
    <property type="entry name" value="MMS19_C"/>
    <property type="match status" value="1"/>
</dbReference>
<dbReference type="GeneID" id="112287063"/>
<keyword evidence="5" id="KW-0234">DNA repair</keyword>
<evidence type="ECO:0000259" key="6">
    <source>
        <dbReference type="Pfam" id="PF12460"/>
    </source>
</evidence>
<dbReference type="InterPro" id="IPR024687">
    <property type="entry name" value="MMS19_C"/>
</dbReference>
<dbReference type="RefSeq" id="XP_024385461.1">
    <property type="nucleotide sequence ID" value="XM_024529693.2"/>
</dbReference>
<evidence type="ECO:0000259" key="7">
    <source>
        <dbReference type="Pfam" id="PF14500"/>
    </source>
</evidence>
<dbReference type="FunCoup" id="A0A2K1K230">
    <property type="interactions" value="4176"/>
</dbReference>
<dbReference type="GO" id="GO:0051604">
    <property type="term" value="P:protein maturation"/>
    <property type="evidence" value="ECO:0000318"/>
    <property type="project" value="GO_Central"/>
</dbReference>
<name>A0A2K1K230_PHYPA</name>
<accession>A0A2K1K230</accession>
<proteinExistence type="inferred from homology"/>
<dbReference type="PANTHER" id="PTHR12891:SF0">
    <property type="entry name" value="MMS19 NUCLEOTIDE EXCISION REPAIR PROTEIN HOMOLOG"/>
    <property type="match status" value="1"/>
</dbReference>
<dbReference type="EMBL" id="ABEU02000009">
    <property type="protein sequence ID" value="PNR47831.1"/>
    <property type="molecule type" value="Genomic_DNA"/>
</dbReference>
<dbReference type="InterPro" id="IPR039920">
    <property type="entry name" value="MMS19"/>
</dbReference>
<feature type="domain" description="MMS19 C-terminal" evidence="6">
    <location>
        <begin position="700"/>
        <end position="1085"/>
    </location>
</feature>
<dbReference type="SUPFAM" id="SSF48371">
    <property type="entry name" value="ARM repeat"/>
    <property type="match status" value="1"/>
</dbReference>
<keyword evidence="5" id="KW-0227">DNA damage</keyword>
<dbReference type="EnsemblPlants" id="Pp3c9_4950V3.1">
    <property type="protein sequence ID" value="Pp3c9_4950V3.1"/>
    <property type="gene ID" value="Pp3c9_4950"/>
</dbReference>
<dbReference type="PANTHER" id="PTHR12891">
    <property type="entry name" value="DNA REPAIR/TRANSCRIPTION PROTEIN MET18/MMS19"/>
    <property type="match status" value="1"/>
</dbReference>
<protein>
    <recommendedName>
        <fullName evidence="5">MMS19 nucleotide excision repair protein</fullName>
    </recommendedName>
</protein>
<evidence type="ECO:0000313" key="8">
    <source>
        <dbReference type="EMBL" id="PNR47831.1"/>
    </source>
</evidence>
<dbReference type="GO" id="GO:0005634">
    <property type="term" value="C:nucleus"/>
    <property type="evidence" value="ECO:0007669"/>
    <property type="project" value="UniProtKB-SubCell"/>
</dbReference>
<dbReference type="OrthoDB" id="342900at2759"/>
<feature type="domain" description="MMS19 N-terminal" evidence="7">
    <location>
        <begin position="53"/>
        <end position="319"/>
    </location>
</feature>
<organism evidence="8">
    <name type="scientific">Physcomitrium patens</name>
    <name type="common">Spreading-leaved earth moss</name>
    <name type="synonym">Physcomitrella patens</name>
    <dbReference type="NCBI Taxonomy" id="3218"/>
    <lineage>
        <taxon>Eukaryota</taxon>
        <taxon>Viridiplantae</taxon>
        <taxon>Streptophyta</taxon>
        <taxon>Embryophyta</taxon>
        <taxon>Bryophyta</taxon>
        <taxon>Bryophytina</taxon>
        <taxon>Bryopsida</taxon>
        <taxon>Funariidae</taxon>
        <taxon>Funariales</taxon>
        <taxon>Funariaceae</taxon>
        <taxon>Physcomitrium</taxon>
    </lineage>
</organism>
<dbReference type="PaxDb" id="3218-PP1S199_89V6.1"/>
<comment type="similarity">
    <text evidence="2 5">Belongs to the MET18/MMS19 family.</text>
</comment>
<dbReference type="Gramene" id="Pp3c9_4950V3.1">
    <property type="protein sequence ID" value="Pp3c9_4950V3.1"/>
    <property type="gene ID" value="Pp3c9_4950"/>
</dbReference>
<dbReference type="EnsemblPlants" id="Pp3c9_4950V3.2">
    <property type="protein sequence ID" value="Pp3c9_4950V3.2"/>
    <property type="gene ID" value="Pp3c9_4950"/>
</dbReference>
<dbReference type="Gramene" id="Pp3c9_4950V3.2">
    <property type="protein sequence ID" value="Pp3c9_4950V3.2"/>
    <property type="gene ID" value="Pp3c9_4950"/>
</dbReference>
<dbReference type="GO" id="GO:0097361">
    <property type="term" value="C:cytosolic [4Fe-4S] assembly targeting complex"/>
    <property type="evidence" value="ECO:0000318"/>
    <property type="project" value="GO_Central"/>
</dbReference>
<evidence type="ECO:0000256" key="2">
    <source>
        <dbReference type="ARBA" id="ARBA00009340"/>
    </source>
</evidence>